<comment type="caution">
    <text evidence="2">The sequence shown here is derived from an EMBL/GenBank/DDBJ whole genome shotgun (WGS) entry which is preliminary data.</text>
</comment>
<evidence type="ECO:0000256" key="1">
    <source>
        <dbReference type="SAM" id="MobiDB-lite"/>
    </source>
</evidence>
<feature type="compositionally biased region" description="Basic and acidic residues" evidence="1">
    <location>
        <begin position="160"/>
        <end position="169"/>
    </location>
</feature>
<organism evidence="2 3">
    <name type="scientific">Candolleomyces aberdarensis</name>
    <dbReference type="NCBI Taxonomy" id="2316362"/>
    <lineage>
        <taxon>Eukaryota</taxon>
        <taxon>Fungi</taxon>
        <taxon>Dikarya</taxon>
        <taxon>Basidiomycota</taxon>
        <taxon>Agaricomycotina</taxon>
        <taxon>Agaricomycetes</taxon>
        <taxon>Agaricomycetidae</taxon>
        <taxon>Agaricales</taxon>
        <taxon>Agaricineae</taxon>
        <taxon>Psathyrellaceae</taxon>
        <taxon>Candolleomyces</taxon>
    </lineage>
</organism>
<keyword evidence="3" id="KW-1185">Reference proteome</keyword>
<feature type="compositionally biased region" description="Basic residues" evidence="1">
    <location>
        <begin position="1"/>
        <end position="11"/>
    </location>
</feature>
<dbReference type="AlphaFoldDB" id="A0A4Q2DHW7"/>
<proteinExistence type="predicted"/>
<dbReference type="Proteomes" id="UP000290288">
    <property type="component" value="Unassembled WGS sequence"/>
</dbReference>
<evidence type="ECO:0000313" key="3">
    <source>
        <dbReference type="Proteomes" id="UP000290288"/>
    </source>
</evidence>
<sequence length="204" mass="21264">MPLLKSNKHHNNNREAPIVDGTQAYPRDRNAWQGQDYPPSSIPPGHGGYDQGYGGHNHHADEYNVNRRALAGDGTAQAIPPASAISHGGGGPGGPGHNGPIRGGGVPMGAGKTTGKVEAAIGTALGSRSLKEKGLQKQYEAEAYKLQGAELAEAERLEKEARLRRDRAVAHGAHPDNLQPTHAGGGQSAYGGGGPVNQDNRATW</sequence>
<feature type="region of interest" description="Disordered" evidence="1">
    <location>
        <begin position="1"/>
        <end position="23"/>
    </location>
</feature>
<feature type="compositionally biased region" description="Gly residues" evidence="1">
    <location>
        <begin position="183"/>
        <end position="195"/>
    </location>
</feature>
<feature type="compositionally biased region" description="Gly residues" evidence="1">
    <location>
        <begin position="87"/>
        <end position="108"/>
    </location>
</feature>
<dbReference type="EMBL" id="SDEE01000196">
    <property type="protein sequence ID" value="RXW19540.1"/>
    <property type="molecule type" value="Genomic_DNA"/>
</dbReference>
<feature type="region of interest" description="Disordered" evidence="1">
    <location>
        <begin position="160"/>
        <end position="204"/>
    </location>
</feature>
<reference evidence="2 3" key="1">
    <citation type="submission" date="2019-01" db="EMBL/GenBank/DDBJ databases">
        <title>Draft genome sequence of Psathyrella aberdarensis IHI B618.</title>
        <authorList>
            <person name="Buettner E."/>
            <person name="Kellner H."/>
        </authorList>
    </citation>
    <scope>NUCLEOTIDE SEQUENCE [LARGE SCALE GENOMIC DNA]</scope>
    <source>
        <strain evidence="2 3">IHI B618</strain>
    </source>
</reference>
<feature type="region of interest" description="Disordered" evidence="1">
    <location>
        <begin position="85"/>
        <end position="112"/>
    </location>
</feature>
<protein>
    <submittedName>
        <fullName evidence="2">Uncharacterized protein</fullName>
    </submittedName>
</protein>
<gene>
    <name evidence="2" type="ORF">EST38_g6315</name>
</gene>
<accession>A0A4Q2DHW7</accession>
<evidence type="ECO:0000313" key="2">
    <source>
        <dbReference type="EMBL" id="RXW19540.1"/>
    </source>
</evidence>
<name>A0A4Q2DHW7_9AGAR</name>
<dbReference type="OrthoDB" id="2590620at2759"/>